<dbReference type="AlphaFoldDB" id="A0A1F5ZU92"/>
<keyword evidence="1" id="KW-0472">Membrane</keyword>
<dbReference type="STRING" id="1798382.A3D77_01255"/>
<evidence type="ECO:0000256" key="1">
    <source>
        <dbReference type="SAM" id="Phobius"/>
    </source>
</evidence>
<reference evidence="2 3" key="1">
    <citation type="journal article" date="2016" name="Nat. Commun.">
        <title>Thousands of microbial genomes shed light on interconnected biogeochemical processes in an aquifer system.</title>
        <authorList>
            <person name="Anantharaman K."/>
            <person name="Brown C.T."/>
            <person name="Hug L.A."/>
            <person name="Sharon I."/>
            <person name="Castelle C.J."/>
            <person name="Probst A.J."/>
            <person name="Thomas B.C."/>
            <person name="Singh A."/>
            <person name="Wilkins M.J."/>
            <person name="Karaoz U."/>
            <person name="Brodie E.L."/>
            <person name="Williams K.H."/>
            <person name="Hubbard S.S."/>
            <person name="Banfield J.F."/>
        </authorList>
    </citation>
    <scope>NUCLEOTIDE SEQUENCE [LARGE SCALE GENOMIC DNA]</scope>
</reference>
<protein>
    <submittedName>
        <fullName evidence="2">Uncharacterized protein</fullName>
    </submittedName>
</protein>
<sequence length="177" mass="21055">MKQKSFYFPHFKRTIAAAGSHLKNLIYKFTPVLFVSLISFNLLYPFFQEKTDEKKIADKILLDPNNPLFHENLGKKYITFNLYAAKREYALADRLDHFEQIKRYDAQLMQEYSYWQNIYSSFPTYDYAQLKLAEISYFKGDTIKTNNLINSILKKNPYDFWGLKLKNKILTVSDENN</sequence>
<keyword evidence="1" id="KW-0812">Transmembrane</keyword>
<keyword evidence="1" id="KW-1133">Transmembrane helix</keyword>
<accession>A0A1F5ZU92</accession>
<name>A0A1F5ZU92_9BACT</name>
<proteinExistence type="predicted"/>
<dbReference type="Proteomes" id="UP000176923">
    <property type="component" value="Unassembled WGS sequence"/>
</dbReference>
<evidence type="ECO:0000313" key="2">
    <source>
        <dbReference type="EMBL" id="OGG15637.1"/>
    </source>
</evidence>
<evidence type="ECO:0000313" key="3">
    <source>
        <dbReference type="Proteomes" id="UP000176923"/>
    </source>
</evidence>
<feature type="transmembrane region" description="Helical" evidence="1">
    <location>
        <begin position="29"/>
        <end position="47"/>
    </location>
</feature>
<dbReference type="EMBL" id="MFJL01000019">
    <property type="protein sequence ID" value="OGG15637.1"/>
    <property type="molecule type" value="Genomic_DNA"/>
</dbReference>
<organism evidence="2 3">
    <name type="scientific">Candidatus Gottesmanbacteria bacterium RIFCSPHIGHO2_02_FULL_39_11</name>
    <dbReference type="NCBI Taxonomy" id="1798382"/>
    <lineage>
        <taxon>Bacteria</taxon>
        <taxon>Candidatus Gottesmaniibacteriota</taxon>
    </lineage>
</organism>
<comment type="caution">
    <text evidence="2">The sequence shown here is derived from an EMBL/GenBank/DDBJ whole genome shotgun (WGS) entry which is preliminary data.</text>
</comment>
<gene>
    <name evidence="2" type="ORF">A3D77_01255</name>
</gene>